<keyword evidence="2" id="KW-1185">Reference proteome</keyword>
<dbReference type="AlphaFoldDB" id="A0A2P5E8C2"/>
<name>A0A2P5E8C2_TREOI</name>
<sequence length="78" mass="8810">MICNILTPNKTLSTCSDLHYSYLCLSLSQLSTQNQCRLVERFLTLTWICLDNWNLVLDTLEPVEARAGSHFGSIAYAV</sequence>
<gene>
    <name evidence="1" type="ORF">TorRG33x02_224700</name>
</gene>
<dbReference type="Proteomes" id="UP000237000">
    <property type="component" value="Unassembled WGS sequence"/>
</dbReference>
<reference evidence="2" key="1">
    <citation type="submission" date="2016-06" db="EMBL/GenBank/DDBJ databases">
        <title>Parallel loss of symbiosis genes in relatives of nitrogen-fixing non-legume Parasponia.</title>
        <authorList>
            <person name="Van Velzen R."/>
            <person name="Holmer R."/>
            <person name="Bu F."/>
            <person name="Rutten L."/>
            <person name="Van Zeijl A."/>
            <person name="Liu W."/>
            <person name="Santuari L."/>
            <person name="Cao Q."/>
            <person name="Sharma T."/>
            <person name="Shen D."/>
            <person name="Roswanjaya Y."/>
            <person name="Wardhani T."/>
            <person name="Kalhor M.S."/>
            <person name="Jansen J."/>
            <person name="Van den Hoogen J."/>
            <person name="Gungor B."/>
            <person name="Hartog M."/>
            <person name="Hontelez J."/>
            <person name="Verver J."/>
            <person name="Yang W.-C."/>
            <person name="Schijlen E."/>
            <person name="Repin R."/>
            <person name="Schilthuizen M."/>
            <person name="Schranz E."/>
            <person name="Heidstra R."/>
            <person name="Miyata K."/>
            <person name="Fedorova E."/>
            <person name="Kohlen W."/>
            <person name="Bisseling T."/>
            <person name="Smit S."/>
            <person name="Geurts R."/>
        </authorList>
    </citation>
    <scope>NUCLEOTIDE SEQUENCE [LARGE SCALE GENOMIC DNA]</scope>
    <source>
        <strain evidence="2">cv. RG33-2</strain>
    </source>
</reference>
<evidence type="ECO:0000313" key="2">
    <source>
        <dbReference type="Proteomes" id="UP000237000"/>
    </source>
</evidence>
<comment type="caution">
    <text evidence="1">The sequence shown here is derived from an EMBL/GenBank/DDBJ whole genome shotgun (WGS) entry which is preliminary data.</text>
</comment>
<organism evidence="1 2">
    <name type="scientific">Trema orientale</name>
    <name type="common">Charcoal tree</name>
    <name type="synonym">Celtis orientalis</name>
    <dbReference type="NCBI Taxonomy" id="63057"/>
    <lineage>
        <taxon>Eukaryota</taxon>
        <taxon>Viridiplantae</taxon>
        <taxon>Streptophyta</taxon>
        <taxon>Embryophyta</taxon>
        <taxon>Tracheophyta</taxon>
        <taxon>Spermatophyta</taxon>
        <taxon>Magnoliopsida</taxon>
        <taxon>eudicotyledons</taxon>
        <taxon>Gunneridae</taxon>
        <taxon>Pentapetalae</taxon>
        <taxon>rosids</taxon>
        <taxon>fabids</taxon>
        <taxon>Rosales</taxon>
        <taxon>Cannabaceae</taxon>
        <taxon>Trema</taxon>
    </lineage>
</organism>
<protein>
    <submittedName>
        <fullName evidence="1">Uncharacterized protein</fullName>
    </submittedName>
</protein>
<dbReference type="EMBL" id="JXTC01000209">
    <property type="protein sequence ID" value="PON81754.1"/>
    <property type="molecule type" value="Genomic_DNA"/>
</dbReference>
<evidence type="ECO:0000313" key="1">
    <source>
        <dbReference type="EMBL" id="PON81754.1"/>
    </source>
</evidence>
<proteinExistence type="predicted"/>
<dbReference type="InParanoid" id="A0A2P5E8C2"/>
<dbReference type="OrthoDB" id="10451189at2759"/>
<accession>A0A2P5E8C2</accession>